<evidence type="ECO:0000256" key="2">
    <source>
        <dbReference type="ARBA" id="ARBA00022723"/>
    </source>
</evidence>
<evidence type="ECO:0000256" key="3">
    <source>
        <dbReference type="ARBA" id="ARBA00022771"/>
    </source>
</evidence>
<evidence type="ECO:0000256" key="5">
    <source>
        <dbReference type="PROSITE-ProRule" id="PRU00325"/>
    </source>
</evidence>
<dbReference type="GO" id="GO:0006355">
    <property type="term" value="P:regulation of DNA-templated transcription"/>
    <property type="evidence" value="ECO:0007669"/>
    <property type="project" value="UniProtKB-UniRule"/>
</dbReference>
<reference evidence="8 9" key="1">
    <citation type="submission" date="2019-01" db="EMBL/GenBank/DDBJ databases">
        <title>Sequencing of cultivated peanut Arachis hypogaea provides insights into genome evolution and oil improvement.</title>
        <authorList>
            <person name="Chen X."/>
        </authorList>
    </citation>
    <scope>NUCLEOTIDE SEQUENCE [LARGE SCALE GENOMIC DNA]</scope>
    <source>
        <strain evidence="9">cv. Fuhuasheng</strain>
        <tissue evidence="8">Leaves</tissue>
    </source>
</reference>
<comment type="similarity">
    <text evidence="1 6">Belongs to the FHY3/FAR1 family.</text>
</comment>
<keyword evidence="2 6" id="KW-0479">Metal-binding</keyword>
<accession>A0A444ZF99</accession>
<dbReference type="Pfam" id="PF26175">
    <property type="entry name" value="HTH_FAR1"/>
    <property type="match status" value="1"/>
</dbReference>
<dbReference type="PANTHER" id="PTHR31669">
    <property type="entry name" value="PROTEIN FAR1-RELATED SEQUENCE 10-RELATED"/>
    <property type="match status" value="1"/>
</dbReference>
<evidence type="ECO:0000313" key="9">
    <source>
        <dbReference type="Proteomes" id="UP000289738"/>
    </source>
</evidence>
<dbReference type="InterPro" id="IPR058778">
    <property type="entry name" value="HTH_FAR1-11-like"/>
</dbReference>
<dbReference type="InterPro" id="IPR031052">
    <property type="entry name" value="FHY3/FAR1"/>
</dbReference>
<dbReference type="PROSITE" id="PS50966">
    <property type="entry name" value="ZF_SWIM"/>
    <property type="match status" value="1"/>
</dbReference>
<dbReference type="GO" id="GO:0008270">
    <property type="term" value="F:zinc ion binding"/>
    <property type="evidence" value="ECO:0007669"/>
    <property type="project" value="UniProtKB-UniRule"/>
</dbReference>
<keyword evidence="9" id="KW-1185">Reference proteome</keyword>
<feature type="domain" description="SWIM-type" evidence="7">
    <location>
        <begin position="428"/>
        <end position="461"/>
    </location>
</feature>
<keyword evidence="4 6" id="KW-0862">Zinc</keyword>
<dbReference type="InterPro" id="IPR018289">
    <property type="entry name" value="MULE_transposase_dom"/>
</dbReference>
<keyword evidence="3 5" id="KW-0863">Zinc-finger</keyword>
<dbReference type="InterPro" id="IPR006564">
    <property type="entry name" value="Znf_PMZ"/>
</dbReference>
<keyword evidence="6" id="KW-0539">Nucleus</keyword>
<dbReference type="InterPro" id="IPR004330">
    <property type="entry name" value="FAR1_DNA_bnd_dom"/>
</dbReference>
<dbReference type="Pfam" id="PF04434">
    <property type="entry name" value="SWIM"/>
    <property type="match status" value="1"/>
</dbReference>
<dbReference type="PANTHER" id="PTHR31669:SF291">
    <property type="entry name" value="PROTEIN FAR1-RELATED SEQUENCE"/>
    <property type="match status" value="1"/>
</dbReference>
<dbReference type="EMBL" id="SDMP01000014">
    <property type="protein sequence ID" value="RYR12865.1"/>
    <property type="molecule type" value="Genomic_DNA"/>
</dbReference>
<dbReference type="Pfam" id="PF10551">
    <property type="entry name" value="MULE"/>
    <property type="match status" value="1"/>
</dbReference>
<evidence type="ECO:0000259" key="7">
    <source>
        <dbReference type="PROSITE" id="PS50966"/>
    </source>
</evidence>
<dbReference type="Pfam" id="PF03101">
    <property type="entry name" value="FAR1"/>
    <property type="match status" value="1"/>
</dbReference>
<dbReference type="AlphaFoldDB" id="A0A444ZF99"/>
<sequence>MSEGTSLVLESSENCTDLSQDEIGTIEETPEETILSRQTSVNLVPFIGQRFVSQEAAYEFYCSFAKQCGFSIRRHRTRGKDGVGRGVTRRDFTCHRGGYPQVKPSDDGKMQRNRKSSRCGCQAYLRIVKKSDFDVPEWRVTGFSNVHNHELLKSNEVRLLPAYCTISPDDKSRICMFAKAGMSVRQMLRLMELEKGIKVGCLPFTEMDVRNLLQSFRNVERDNDAIDLIAMCKRLKDENPNFKYEFKIDSNNRLEHIAWSYSSSVQSYESFGDALVFDTTHRVDAYDMLLGIWLGVDNHGMTCFFGCTLLRDENMQSFSWALKLICIRRAIVNFIYRCLGGWFLQVADIVDFNDRAGLKQKMQRKAQKVCLKTGSPVESHAATVLTPYALSKLQDELVLAPQYASFLVDEGCFQVRHHTQTDGGCKVFWVPCQAHITCSCHLFEFSGTLCRHVLRVMSTNNCFHIPDQYLPTRWRGGSLSSVNQFRGVTTRDQPERMQFLESMVSTLIMESIETEERLDVACEQMSVALSRIKALPRPPAHGVNDITYSYSSDSLILPEVEDTDGIIHGFANPHDSIALGKLKERRARDVVDVTRKRRQFPGPLCGQYVHDPSDCSIMAGDNLGGDGLGYL</sequence>
<name>A0A444ZF99_ARAHY</name>
<comment type="subcellular location">
    <subcellularLocation>
        <location evidence="6">Nucleus</location>
    </subcellularLocation>
</comment>
<evidence type="ECO:0000256" key="6">
    <source>
        <dbReference type="RuleBase" id="RU367018"/>
    </source>
</evidence>
<evidence type="ECO:0000256" key="1">
    <source>
        <dbReference type="ARBA" id="ARBA00005889"/>
    </source>
</evidence>
<evidence type="ECO:0000256" key="4">
    <source>
        <dbReference type="ARBA" id="ARBA00022833"/>
    </source>
</evidence>
<comment type="caution">
    <text evidence="8">The sequence shown here is derived from an EMBL/GenBank/DDBJ whole genome shotgun (WGS) entry which is preliminary data.</text>
</comment>
<dbReference type="Proteomes" id="UP000289738">
    <property type="component" value="Chromosome B04"/>
</dbReference>
<dbReference type="GO" id="GO:0005634">
    <property type="term" value="C:nucleus"/>
    <property type="evidence" value="ECO:0007669"/>
    <property type="project" value="UniProtKB-SubCell"/>
</dbReference>
<gene>
    <name evidence="8" type="ORF">Ahy_B04g070171</name>
</gene>
<dbReference type="InterPro" id="IPR007527">
    <property type="entry name" value="Znf_SWIM"/>
</dbReference>
<protein>
    <recommendedName>
        <fullName evidence="6">Protein FAR1-RELATED SEQUENCE</fullName>
    </recommendedName>
</protein>
<proteinExistence type="inferred from homology"/>
<evidence type="ECO:0000313" key="8">
    <source>
        <dbReference type="EMBL" id="RYR12865.1"/>
    </source>
</evidence>
<organism evidence="8 9">
    <name type="scientific">Arachis hypogaea</name>
    <name type="common">Peanut</name>
    <dbReference type="NCBI Taxonomy" id="3818"/>
    <lineage>
        <taxon>Eukaryota</taxon>
        <taxon>Viridiplantae</taxon>
        <taxon>Streptophyta</taxon>
        <taxon>Embryophyta</taxon>
        <taxon>Tracheophyta</taxon>
        <taxon>Spermatophyta</taxon>
        <taxon>Magnoliopsida</taxon>
        <taxon>eudicotyledons</taxon>
        <taxon>Gunneridae</taxon>
        <taxon>Pentapetalae</taxon>
        <taxon>rosids</taxon>
        <taxon>fabids</taxon>
        <taxon>Fabales</taxon>
        <taxon>Fabaceae</taxon>
        <taxon>Papilionoideae</taxon>
        <taxon>50 kb inversion clade</taxon>
        <taxon>dalbergioids sensu lato</taxon>
        <taxon>Dalbergieae</taxon>
        <taxon>Pterocarpus clade</taxon>
        <taxon>Arachis</taxon>
    </lineage>
</organism>
<dbReference type="SMART" id="SM00575">
    <property type="entry name" value="ZnF_PMZ"/>
    <property type="match status" value="1"/>
</dbReference>
<comment type="function">
    <text evidence="6">Putative transcription activator involved in regulating light control of development.</text>
</comment>